<reference evidence="9" key="1">
    <citation type="submission" date="2020-11" db="EMBL/GenBank/DDBJ databases">
        <authorList>
            <person name="Tran Van P."/>
        </authorList>
    </citation>
    <scope>NUCLEOTIDE SEQUENCE</scope>
</reference>
<dbReference type="AlphaFoldDB" id="A0A7R8WHZ5"/>
<dbReference type="InterPro" id="IPR036179">
    <property type="entry name" value="Ig-like_dom_sf"/>
</dbReference>
<dbReference type="Pfam" id="PF13927">
    <property type="entry name" value="Ig_3"/>
    <property type="match status" value="2"/>
</dbReference>
<dbReference type="PANTHER" id="PTHR12231">
    <property type="entry name" value="CTX-RELATED TYPE I TRANSMEMBRANE PROTEIN"/>
    <property type="match status" value="1"/>
</dbReference>
<proteinExistence type="predicted"/>
<evidence type="ECO:0000256" key="2">
    <source>
        <dbReference type="ARBA" id="ARBA00022475"/>
    </source>
</evidence>
<dbReference type="OrthoDB" id="10012075at2759"/>
<keyword evidence="4" id="KW-0677">Repeat</keyword>
<name>A0A7R8WHZ5_9CRUS</name>
<dbReference type="SMART" id="SM00408">
    <property type="entry name" value="IGc2"/>
    <property type="match status" value="3"/>
</dbReference>
<keyword evidence="7" id="KW-0325">Glycoprotein</keyword>
<organism evidence="9">
    <name type="scientific">Cyprideis torosa</name>
    <dbReference type="NCBI Taxonomy" id="163714"/>
    <lineage>
        <taxon>Eukaryota</taxon>
        <taxon>Metazoa</taxon>
        <taxon>Ecdysozoa</taxon>
        <taxon>Arthropoda</taxon>
        <taxon>Crustacea</taxon>
        <taxon>Oligostraca</taxon>
        <taxon>Ostracoda</taxon>
        <taxon>Podocopa</taxon>
        <taxon>Podocopida</taxon>
        <taxon>Cytherocopina</taxon>
        <taxon>Cytheroidea</taxon>
        <taxon>Cytherideidae</taxon>
        <taxon>Cyprideis</taxon>
    </lineage>
</organism>
<keyword evidence="2" id="KW-1003">Cell membrane</keyword>
<dbReference type="PROSITE" id="PS50835">
    <property type="entry name" value="IG_LIKE"/>
    <property type="match status" value="3"/>
</dbReference>
<evidence type="ECO:0000256" key="1">
    <source>
        <dbReference type="ARBA" id="ARBA00004236"/>
    </source>
</evidence>
<dbReference type="GO" id="GO:0043005">
    <property type="term" value="C:neuron projection"/>
    <property type="evidence" value="ECO:0007669"/>
    <property type="project" value="TreeGrafter"/>
</dbReference>
<evidence type="ECO:0000256" key="5">
    <source>
        <dbReference type="ARBA" id="ARBA00023136"/>
    </source>
</evidence>
<dbReference type="SMART" id="SM00409">
    <property type="entry name" value="IG"/>
    <property type="match status" value="3"/>
</dbReference>
<evidence type="ECO:0000256" key="7">
    <source>
        <dbReference type="ARBA" id="ARBA00023180"/>
    </source>
</evidence>
<dbReference type="InterPro" id="IPR003598">
    <property type="entry name" value="Ig_sub2"/>
</dbReference>
<evidence type="ECO:0000256" key="3">
    <source>
        <dbReference type="ARBA" id="ARBA00022729"/>
    </source>
</evidence>
<dbReference type="InterPro" id="IPR051170">
    <property type="entry name" value="Neural/epithelial_adhesion"/>
</dbReference>
<dbReference type="Pfam" id="PF07679">
    <property type="entry name" value="I-set"/>
    <property type="match status" value="1"/>
</dbReference>
<accession>A0A7R8WHZ5</accession>
<dbReference type="InterPro" id="IPR013098">
    <property type="entry name" value="Ig_I-set"/>
</dbReference>
<dbReference type="PANTHER" id="PTHR12231:SF247">
    <property type="entry name" value="DPR-INTERACTING PROTEIN DELTA, ISOFORM D"/>
    <property type="match status" value="1"/>
</dbReference>
<sequence>MELGTFASEPYFAEPIPNITVTLGRDATLTCVIENLGNYRVAWFHINRDMILTIHKAVVPKIPNKFGVTNDDKTWQLHIKRVELEDQGFYMCQLNTVPMISQVGSLQVVVPPSIITSRSAVTVRENMDVSLVCKATGQPPPKIHWRKEDNSLMRLNETEKIETVEGEYLNLSRVNRADMGAYLCIATNGIPPTPTKRILLFVEFPPTIHVPSQRVAATRGANVTLVCHTEAYPTSVNYWISDANTPLQGKKYMSDITTVPDNPTLYKTTMALTIIDVQASDFMKYRCIARNSLDETESWIQLEEVDLPAPKRHPQRVQKERLLKSNAIDYGSNGAGGPQEKRQRNEAEAAAQGKSYIPTAWEKDPSYRLNNTVADANEASRSELCIIMLGILYLLVLPFPRRNPYTFSSCDL</sequence>
<dbReference type="GO" id="GO:0005886">
    <property type="term" value="C:plasma membrane"/>
    <property type="evidence" value="ECO:0007669"/>
    <property type="project" value="UniProtKB-SubCell"/>
</dbReference>
<dbReference type="FunFam" id="2.60.40.10:FF:000328">
    <property type="entry name" value="CLUMA_CG000981, isoform A"/>
    <property type="match status" value="1"/>
</dbReference>
<dbReference type="InterPro" id="IPR003599">
    <property type="entry name" value="Ig_sub"/>
</dbReference>
<keyword evidence="5" id="KW-0472">Membrane</keyword>
<dbReference type="CDD" id="cd00099">
    <property type="entry name" value="IgV"/>
    <property type="match status" value="1"/>
</dbReference>
<dbReference type="EMBL" id="OB664162">
    <property type="protein sequence ID" value="CAD7232052.1"/>
    <property type="molecule type" value="Genomic_DNA"/>
</dbReference>
<protein>
    <submittedName>
        <fullName evidence="9">Uncharacterized protein</fullName>
    </submittedName>
</protein>
<evidence type="ECO:0000313" key="9">
    <source>
        <dbReference type="EMBL" id="CAD7232052.1"/>
    </source>
</evidence>
<dbReference type="InterPro" id="IPR007110">
    <property type="entry name" value="Ig-like_dom"/>
</dbReference>
<dbReference type="SUPFAM" id="SSF48726">
    <property type="entry name" value="Immunoglobulin"/>
    <property type="match status" value="3"/>
</dbReference>
<comment type="subcellular location">
    <subcellularLocation>
        <location evidence="1">Cell membrane</location>
    </subcellularLocation>
</comment>
<keyword evidence="6" id="KW-1015">Disulfide bond</keyword>
<dbReference type="Gene3D" id="2.60.40.10">
    <property type="entry name" value="Immunoglobulins"/>
    <property type="match status" value="3"/>
</dbReference>
<gene>
    <name evidence="9" type="ORF">CTOB1V02_LOCUS9893</name>
</gene>
<evidence type="ECO:0000256" key="8">
    <source>
        <dbReference type="ARBA" id="ARBA00023319"/>
    </source>
</evidence>
<dbReference type="InterPro" id="IPR013783">
    <property type="entry name" value="Ig-like_fold"/>
</dbReference>
<evidence type="ECO:0000256" key="6">
    <source>
        <dbReference type="ARBA" id="ARBA00023157"/>
    </source>
</evidence>
<keyword evidence="8" id="KW-0393">Immunoglobulin domain</keyword>
<keyword evidence="3" id="KW-0732">Signal</keyword>
<evidence type="ECO:0000256" key="4">
    <source>
        <dbReference type="ARBA" id="ARBA00022737"/>
    </source>
</evidence>